<organism evidence="3 4">
    <name type="scientific">Plasmodium inui San Antonio 1</name>
    <dbReference type="NCBI Taxonomy" id="1237626"/>
    <lineage>
        <taxon>Eukaryota</taxon>
        <taxon>Sar</taxon>
        <taxon>Alveolata</taxon>
        <taxon>Apicomplexa</taxon>
        <taxon>Aconoidasida</taxon>
        <taxon>Haemosporida</taxon>
        <taxon>Plasmodiidae</taxon>
        <taxon>Plasmodium</taxon>
        <taxon>Plasmodium (Plasmodium)</taxon>
    </lineage>
</organism>
<feature type="compositionally biased region" description="Polar residues" evidence="1">
    <location>
        <begin position="427"/>
        <end position="442"/>
    </location>
</feature>
<dbReference type="GeneID" id="20036954"/>
<proteinExistence type="predicted"/>
<feature type="region of interest" description="Disordered" evidence="1">
    <location>
        <begin position="614"/>
        <end position="711"/>
    </location>
</feature>
<feature type="compositionally biased region" description="Polar residues" evidence="1">
    <location>
        <begin position="357"/>
        <end position="386"/>
    </location>
</feature>
<feature type="region of interest" description="Disordered" evidence="1">
    <location>
        <begin position="228"/>
        <end position="266"/>
    </location>
</feature>
<feature type="compositionally biased region" description="Basic residues" evidence="1">
    <location>
        <begin position="700"/>
        <end position="709"/>
    </location>
</feature>
<name>W7A9Y8_9APIC</name>
<feature type="transmembrane region" description="Helical" evidence="2">
    <location>
        <begin position="12"/>
        <end position="33"/>
    </location>
</feature>
<gene>
    <name evidence="3" type="ORF">C922_01680</name>
</gene>
<feature type="compositionally biased region" description="Basic residues" evidence="1">
    <location>
        <begin position="670"/>
        <end position="688"/>
    </location>
</feature>
<dbReference type="VEuPathDB" id="PlasmoDB:C922_01680"/>
<feature type="compositionally biased region" description="Basic residues" evidence="1">
    <location>
        <begin position="630"/>
        <end position="643"/>
    </location>
</feature>
<dbReference type="Proteomes" id="UP000030640">
    <property type="component" value="Unassembled WGS sequence"/>
</dbReference>
<keyword evidence="2" id="KW-0472">Membrane</keyword>
<accession>W7A9Y8</accession>
<feature type="transmembrane region" description="Helical" evidence="2">
    <location>
        <begin position="862"/>
        <end position="885"/>
    </location>
</feature>
<feature type="transmembrane region" description="Helical" evidence="2">
    <location>
        <begin position="72"/>
        <end position="90"/>
    </location>
</feature>
<feature type="transmembrane region" description="Helical" evidence="2">
    <location>
        <begin position="988"/>
        <end position="1015"/>
    </location>
</feature>
<feature type="compositionally biased region" description="Basic and acidic residues" evidence="1">
    <location>
        <begin position="232"/>
        <end position="252"/>
    </location>
</feature>
<feature type="compositionally biased region" description="Basic and acidic residues" evidence="1">
    <location>
        <begin position="689"/>
        <end position="699"/>
    </location>
</feature>
<feature type="transmembrane region" description="Helical" evidence="2">
    <location>
        <begin position="110"/>
        <end position="131"/>
    </location>
</feature>
<feature type="compositionally biased region" description="Basic and acidic residues" evidence="1">
    <location>
        <begin position="618"/>
        <end position="629"/>
    </location>
</feature>
<feature type="region of interest" description="Disordered" evidence="1">
    <location>
        <begin position="316"/>
        <end position="386"/>
    </location>
</feature>
<dbReference type="OrthoDB" id="365615at2759"/>
<feature type="transmembrane region" description="Helical" evidence="2">
    <location>
        <begin position="39"/>
        <end position="60"/>
    </location>
</feature>
<keyword evidence="4" id="KW-1185">Reference proteome</keyword>
<feature type="transmembrane region" description="Helical" evidence="2">
    <location>
        <begin position="1181"/>
        <end position="1200"/>
    </location>
</feature>
<protein>
    <submittedName>
        <fullName evidence="3">Uncharacterized protein</fullName>
    </submittedName>
</protein>
<feature type="transmembrane region" description="Helical" evidence="2">
    <location>
        <begin position="1027"/>
        <end position="1046"/>
    </location>
</feature>
<dbReference type="RefSeq" id="XP_008815505.1">
    <property type="nucleotide sequence ID" value="XM_008817283.1"/>
</dbReference>
<evidence type="ECO:0000256" key="1">
    <source>
        <dbReference type="SAM" id="MobiDB-lite"/>
    </source>
</evidence>
<feature type="transmembrane region" description="Helical" evidence="2">
    <location>
        <begin position="193"/>
        <end position="213"/>
    </location>
</feature>
<feature type="transmembrane region" description="Helical" evidence="2">
    <location>
        <begin position="1151"/>
        <end position="1169"/>
    </location>
</feature>
<feature type="transmembrane region" description="Helical" evidence="2">
    <location>
        <begin position="1113"/>
        <end position="1131"/>
    </location>
</feature>
<evidence type="ECO:0000313" key="4">
    <source>
        <dbReference type="Proteomes" id="UP000030640"/>
    </source>
</evidence>
<feature type="compositionally biased region" description="Low complexity" evidence="1">
    <location>
        <begin position="316"/>
        <end position="356"/>
    </location>
</feature>
<feature type="compositionally biased region" description="Basic residues" evidence="1">
    <location>
        <begin position="253"/>
        <end position="266"/>
    </location>
</feature>
<feature type="region of interest" description="Disordered" evidence="1">
    <location>
        <begin position="761"/>
        <end position="783"/>
    </location>
</feature>
<sequence length="1266" mass="146387">MRINKKDEIVNVLFTVFLLATQQICLLYAILSSAKSNNLYLLFLIVDVFLCVYIVLSLYDENNAGVKISIQWMMYMITLSSKMAIFSFLIKNEKKYSHQNGDQNGLFFTYLSNDVLVYNLIYLTPFIYLLFSLRSRNILENILNNKIVVENILSIDVNIINLFDLIDLIFMYSHLTNLYKIFDHMKMYRFQNVLIMLLLVLVDISLFGFYFPIYTNIDKSYSYTQESVGMLKGDRPPPEEGGGRLRDKGTKRDGKKTKHSRIVKQKKRIYQSDSYGKYETAERKKDNLFYATNGGSGSIANGRSGSIAMGRSGSIAIGRSGSTGIRRSGSTAIRRSAGGRSSSSGRSTAGSLLSRGNSTHDQSGSHSSVRSERITTVMNPANVRNGTNLSFLDQSNVRYMKTNTTSKLLYSENDTNVGVMDKRNHSPLVSYNSKDSTYASSDMSKELPSREFSSSSFSTLSFSSSSLNSSYLSSDGSNFGSSHSASFTSSTSSSSYLPSFLSFSSSENKAKSNKSYHQKYKDVYTDVYITAKFHFIVGFLLIDVPFFVYRLLFCLKHKIMLTLIVKNVLFLLFRSYKLNEYRLVEKEKYKNNKSNLDFDFYNLFSVDSKTSGYPEGDATVREKGRENRHGQQHAHRHPQRGSRMKLPSFQGTPYGQVPEDGAEAKSKRDQRSRKVKKGNTKRGTKREKTKRDREKADKSSKKRKKKKKNTVMQVFKEEFKENKKKLLLEKAALQEMGLNPNSERVSRGSIVPLGKVIDNDGEEYTEKGKGGEPQSGGKTEKSKKISAAKFTWKERRQMRSQFRKFKNLIYKLKYKRNIPIYHFKLWDHIRAMCTLFFKRFGSSNFVYLDDQLVFSYFTNLRLIFLVFLNYVMRIGITIFFIFLLLNNHIRVSDHDFVYMYQMPVKPLGSPGVGRGDSLTFPDSFDVTKYTHLQLPKEPIPIHYINKDMEDNSRQFSNRTYFPKGYVQLEMPDNLFNSTWEHIFKLDKIYMYGCLGFFFLYFVLLLGTSTFFDILFGAIVNTLSHLSFYFSLKQFVLFFFTFHGNLYNGDYIFHSGQIRKLNYKFEYLMLLLLNLQQFASLCKHASLFLRVLLNCRYVYYRRSLSRARNGRRNQLRHSVSVYLLFLLCKYAYAPVNLNTLLFGKNILNNILLIDNINGFTWVNIIVLTLFKGTQILLTKTNYFIIGLFILHILLYVIYAIHAQILRYIILRKMEILFSFKNILISKYEETPLVPDRTSPYVTCRDILKYYSEEGFFSSEGNMIPNFI</sequence>
<dbReference type="EMBL" id="KI965464">
    <property type="protein sequence ID" value="EUD68068.1"/>
    <property type="molecule type" value="Genomic_DNA"/>
</dbReference>
<evidence type="ECO:0000313" key="3">
    <source>
        <dbReference type="EMBL" id="EUD68068.1"/>
    </source>
</evidence>
<keyword evidence="2" id="KW-0812">Transmembrane</keyword>
<reference evidence="3 4" key="1">
    <citation type="submission" date="2013-02" db="EMBL/GenBank/DDBJ databases">
        <title>The Genome Sequence of Plasmodium inui San Antonio 1.</title>
        <authorList>
            <consortium name="The Broad Institute Genome Sequencing Platform"/>
            <consortium name="The Broad Institute Genome Sequencing Center for Infectious Disease"/>
            <person name="Neafsey D."/>
            <person name="Cheeseman I."/>
            <person name="Volkman S."/>
            <person name="Adams J."/>
            <person name="Walker B."/>
            <person name="Young S.K."/>
            <person name="Zeng Q."/>
            <person name="Gargeya S."/>
            <person name="Fitzgerald M."/>
            <person name="Haas B."/>
            <person name="Abouelleil A."/>
            <person name="Alvarado L."/>
            <person name="Arachchi H.M."/>
            <person name="Berlin A.M."/>
            <person name="Chapman S.B."/>
            <person name="Dewar J."/>
            <person name="Goldberg J."/>
            <person name="Griggs A."/>
            <person name="Gujja S."/>
            <person name="Hansen M."/>
            <person name="Howarth C."/>
            <person name="Imamovic A."/>
            <person name="Larimer J."/>
            <person name="McCowan C."/>
            <person name="Murphy C."/>
            <person name="Neiman D."/>
            <person name="Pearson M."/>
            <person name="Priest M."/>
            <person name="Roberts A."/>
            <person name="Saif S."/>
            <person name="Shea T."/>
            <person name="Sisk P."/>
            <person name="Sykes S."/>
            <person name="Wortman J."/>
            <person name="Nusbaum C."/>
            <person name="Birren B."/>
        </authorList>
    </citation>
    <scope>NUCLEOTIDE SEQUENCE [LARGE SCALE GENOMIC DNA]</scope>
    <source>
        <strain evidence="3 4">San Antonio 1</strain>
    </source>
</reference>
<feature type="transmembrane region" description="Helical" evidence="2">
    <location>
        <begin position="152"/>
        <end position="173"/>
    </location>
</feature>
<feature type="region of interest" description="Disordered" evidence="1">
    <location>
        <begin position="417"/>
        <end position="442"/>
    </location>
</feature>
<keyword evidence="2" id="KW-1133">Transmembrane helix</keyword>
<dbReference type="AlphaFoldDB" id="W7A9Y8"/>
<evidence type="ECO:0000256" key="2">
    <source>
        <dbReference type="SAM" id="Phobius"/>
    </source>
</evidence>
<feature type="transmembrane region" description="Helical" evidence="2">
    <location>
        <begin position="533"/>
        <end position="553"/>
    </location>
</feature>